<sequence length="128" mass="13940">MKVGLRLPPDHSVCASSAKRRRRERRGRLLGRESLGVLAAAAVTMCCKRGSAPDERPSLRRAPVRVAAVAGAPLPSSPGRHWRHASFNPHPTAPPSPPASRRGAHRPYVERAGRSSRKQRPPHPHPSL</sequence>
<evidence type="ECO:0000313" key="2">
    <source>
        <dbReference type="EMBL" id="KAJ8413213.1"/>
    </source>
</evidence>
<proteinExistence type="predicted"/>
<feature type="region of interest" description="Disordered" evidence="1">
    <location>
        <begin position="1"/>
        <end position="28"/>
    </location>
</feature>
<feature type="region of interest" description="Disordered" evidence="1">
    <location>
        <begin position="70"/>
        <end position="128"/>
    </location>
</feature>
<evidence type="ECO:0000313" key="3">
    <source>
        <dbReference type="Proteomes" id="UP001221898"/>
    </source>
</evidence>
<feature type="compositionally biased region" description="Basic residues" evidence="1">
    <location>
        <begin position="114"/>
        <end position="128"/>
    </location>
</feature>
<protein>
    <submittedName>
        <fullName evidence="2">Uncharacterized protein</fullName>
    </submittedName>
</protein>
<name>A0AAD7T2L5_9TELE</name>
<accession>A0AAD7T2L5</accession>
<gene>
    <name evidence="2" type="ORF">AAFF_G00092090</name>
</gene>
<evidence type="ECO:0000256" key="1">
    <source>
        <dbReference type="SAM" id="MobiDB-lite"/>
    </source>
</evidence>
<dbReference type="Proteomes" id="UP001221898">
    <property type="component" value="Unassembled WGS sequence"/>
</dbReference>
<organism evidence="2 3">
    <name type="scientific">Aldrovandia affinis</name>
    <dbReference type="NCBI Taxonomy" id="143900"/>
    <lineage>
        <taxon>Eukaryota</taxon>
        <taxon>Metazoa</taxon>
        <taxon>Chordata</taxon>
        <taxon>Craniata</taxon>
        <taxon>Vertebrata</taxon>
        <taxon>Euteleostomi</taxon>
        <taxon>Actinopterygii</taxon>
        <taxon>Neopterygii</taxon>
        <taxon>Teleostei</taxon>
        <taxon>Notacanthiformes</taxon>
        <taxon>Halosauridae</taxon>
        <taxon>Aldrovandia</taxon>
    </lineage>
</organism>
<reference evidence="2" key="1">
    <citation type="journal article" date="2023" name="Science">
        <title>Genome structures resolve the early diversification of teleost fishes.</title>
        <authorList>
            <person name="Parey E."/>
            <person name="Louis A."/>
            <person name="Montfort J."/>
            <person name="Bouchez O."/>
            <person name="Roques C."/>
            <person name="Iampietro C."/>
            <person name="Lluch J."/>
            <person name="Castinel A."/>
            <person name="Donnadieu C."/>
            <person name="Desvignes T."/>
            <person name="Floi Bucao C."/>
            <person name="Jouanno E."/>
            <person name="Wen M."/>
            <person name="Mejri S."/>
            <person name="Dirks R."/>
            <person name="Jansen H."/>
            <person name="Henkel C."/>
            <person name="Chen W.J."/>
            <person name="Zahm M."/>
            <person name="Cabau C."/>
            <person name="Klopp C."/>
            <person name="Thompson A.W."/>
            <person name="Robinson-Rechavi M."/>
            <person name="Braasch I."/>
            <person name="Lecointre G."/>
            <person name="Bobe J."/>
            <person name="Postlethwait J.H."/>
            <person name="Berthelot C."/>
            <person name="Roest Crollius H."/>
            <person name="Guiguen Y."/>
        </authorList>
    </citation>
    <scope>NUCLEOTIDE SEQUENCE</scope>
    <source>
        <strain evidence="2">NC1722</strain>
    </source>
</reference>
<keyword evidence="3" id="KW-1185">Reference proteome</keyword>
<dbReference type="EMBL" id="JAINUG010000016">
    <property type="protein sequence ID" value="KAJ8413213.1"/>
    <property type="molecule type" value="Genomic_DNA"/>
</dbReference>
<comment type="caution">
    <text evidence="2">The sequence shown here is derived from an EMBL/GenBank/DDBJ whole genome shotgun (WGS) entry which is preliminary data.</text>
</comment>
<feature type="compositionally biased region" description="Basic residues" evidence="1">
    <location>
        <begin position="18"/>
        <end position="28"/>
    </location>
</feature>
<dbReference type="AlphaFoldDB" id="A0AAD7T2L5"/>